<dbReference type="Pfam" id="PF08402">
    <property type="entry name" value="TOBE_2"/>
    <property type="match status" value="1"/>
</dbReference>
<dbReference type="InterPro" id="IPR003593">
    <property type="entry name" value="AAA+_ATPase"/>
</dbReference>
<dbReference type="RefSeq" id="WP_378416571.1">
    <property type="nucleotide sequence ID" value="NZ_JBHSFO010000004.1"/>
</dbReference>
<evidence type="ECO:0000313" key="5">
    <source>
        <dbReference type="EMBL" id="MFC4604060.1"/>
    </source>
</evidence>
<dbReference type="SUPFAM" id="SSF52540">
    <property type="entry name" value="P-loop containing nucleoside triphosphate hydrolases"/>
    <property type="match status" value="1"/>
</dbReference>
<dbReference type="Gene3D" id="3.40.50.300">
    <property type="entry name" value="P-loop containing nucleotide triphosphate hydrolases"/>
    <property type="match status" value="1"/>
</dbReference>
<dbReference type="GO" id="GO:0005524">
    <property type="term" value="F:ATP binding"/>
    <property type="evidence" value="ECO:0007669"/>
    <property type="project" value="UniProtKB-KW"/>
</dbReference>
<dbReference type="InterPro" id="IPR008995">
    <property type="entry name" value="Mo/tungstate-bd_C_term_dom"/>
</dbReference>
<feature type="domain" description="ABC transporter" evidence="4">
    <location>
        <begin position="15"/>
        <end position="247"/>
    </location>
</feature>
<dbReference type="Proteomes" id="UP001595914">
    <property type="component" value="Unassembled WGS sequence"/>
</dbReference>
<dbReference type="InterPro" id="IPR017871">
    <property type="entry name" value="ABC_transporter-like_CS"/>
</dbReference>
<comment type="caution">
    <text evidence="5">The sequence shown here is derived from an EMBL/GenBank/DDBJ whole genome shotgun (WGS) entry which is preliminary data.</text>
</comment>
<evidence type="ECO:0000259" key="4">
    <source>
        <dbReference type="PROSITE" id="PS50893"/>
    </source>
</evidence>
<protein>
    <submittedName>
        <fullName evidence="5">ABC transporter ATP-binding protein</fullName>
    </submittedName>
</protein>
<organism evidence="5 6">
    <name type="scientific">Rhodococcus kronopolitis</name>
    <dbReference type="NCBI Taxonomy" id="1460226"/>
    <lineage>
        <taxon>Bacteria</taxon>
        <taxon>Bacillati</taxon>
        <taxon>Actinomycetota</taxon>
        <taxon>Actinomycetes</taxon>
        <taxon>Mycobacteriales</taxon>
        <taxon>Nocardiaceae</taxon>
        <taxon>Rhodococcus</taxon>
    </lineage>
</organism>
<dbReference type="EMBL" id="JBHSFO010000004">
    <property type="protein sequence ID" value="MFC4604060.1"/>
    <property type="molecule type" value="Genomic_DNA"/>
</dbReference>
<sequence>MTNPNLRTENEGTAVSFVGVRRTFGAVNALDGLDLDVAPGELVALLGPSGCGKTTALRILAGFDRPDRGQVLVGGSDAAGLPANRRDMGMVFQSYSLFPTMSAQDNVAFGLRLRGRSERGRGRLARARELLELVGLADHVAKFPHQLSGGQQQRVALARALAIAPRVLLLDEPLSALDAKVRYQLREEIRRIQLDLGVTTLLVTHDQEEALAIADRVAVMRAGRLEQCAPPSEVYRRPATPFVAEFVGTMNHIPAVAVDRGTVRVGEQTLACDGQWPGTGPVTVLARPEAVLVHEDSDGDTAVTAATFYGASTRLRLARPDGSELLADVASHRGATLTAGTRVRVSLLDRPVLLA</sequence>
<dbReference type="PROSITE" id="PS50893">
    <property type="entry name" value="ABC_TRANSPORTER_2"/>
    <property type="match status" value="1"/>
</dbReference>
<keyword evidence="2" id="KW-0547">Nucleotide-binding</keyword>
<evidence type="ECO:0000256" key="3">
    <source>
        <dbReference type="ARBA" id="ARBA00022840"/>
    </source>
</evidence>
<keyword evidence="6" id="KW-1185">Reference proteome</keyword>
<accession>A0ABV9FSS6</accession>
<dbReference type="Pfam" id="PF00005">
    <property type="entry name" value="ABC_tran"/>
    <property type="match status" value="1"/>
</dbReference>
<dbReference type="PANTHER" id="PTHR42781">
    <property type="entry name" value="SPERMIDINE/PUTRESCINE IMPORT ATP-BINDING PROTEIN POTA"/>
    <property type="match status" value="1"/>
</dbReference>
<gene>
    <name evidence="5" type="ORF">ACFO6S_10230</name>
</gene>
<dbReference type="InterPro" id="IPR027417">
    <property type="entry name" value="P-loop_NTPase"/>
</dbReference>
<keyword evidence="1" id="KW-0813">Transport</keyword>
<dbReference type="InterPro" id="IPR013611">
    <property type="entry name" value="Transp-assoc_OB_typ2"/>
</dbReference>
<evidence type="ECO:0000313" key="6">
    <source>
        <dbReference type="Proteomes" id="UP001595914"/>
    </source>
</evidence>
<evidence type="ECO:0000256" key="1">
    <source>
        <dbReference type="ARBA" id="ARBA00022448"/>
    </source>
</evidence>
<proteinExistence type="predicted"/>
<name>A0ABV9FSS6_9NOCA</name>
<dbReference type="SMART" id="SM00382">
    <property type="entry name" value="AAA"/>
    <property type="match status" value="1"/>
</dbReference>
<dbReference type="InterPro" id="IPR050093">
    <property type="entry name" value="ABC_SmlMolc_Importer"/>
</dbReference>
<dbReference type="PANTHER" id="PTHR42781:SF4">
    <property type="entry name" value="SPERMIDINE_PUTRESCINE IMPORT ATP-BINDING PROTEIN POTA"/>
    <property type="match status" value="1"/>
</dbReference>
<dbReference type="SUPFAM" id="SSF50331">
    <property type="entry name" value="MOP-like"/>
    <property type="match status" value="1"/>
</dbReference>
<dbReference type="InterPro" id="IPR003439">
    <property type="entry name" value="ABC_transporter-like_ATP-bd"/>
</dbReference>
<reference evidence="6" key="1">
    <citation type="journal article" date="2019" name="Int. J. Syst. Evol. Microbiol.">
        <title>The Global Catalogue of Microorganisms (GCM) 10K type strain sequencing project: providing services to taxonomists for standard genome sequencing and annotation.</title>
        <authorList>
            <consortium name="The Broad Institute Genomics Platform"/>
            <consortium name="The Broad Institute Genome Sequencing Center for Infectious Disease"/>
            <person name="Wu L."/>
            <person name="Ma J."/>
        </authorList>
    </citation>
    <scope>NUCLEOTIDE SEQUENCE [LARGE SCALE GENOMIC DNA]</scope>
    <source>
        <strain evidence="6">CCUG 54520</strain>
    </source>
</reference>
<evidence type="ECO:0000256" key="2">
    <source>
        <dbReference type="ARBA" id="ARBA00022741"/>
    </source>
</evidence>
<keyword evidence="3 5" id="KW-0067">ATP-binding</keyword>
<dbReference type="PROSITE" id="PS00211">
    <property type="entry name" value="ABC_TRANSPORTER_1"/>
    <property type="match status" value="1"/>
</dbReference>